<organism evidence="2 3">
    <name type="scientific">Candidatus Woesebacteria bacterium GW2011_GWC2_31_9</name>
    <dbReference type="NCBI Taxonomy" id="1618586"/>
    <lineage>
        <taxon>Bacteria</taxon>
        <taxon>Candidatus Woeseibacteriota</taxon>
    </lineage>
</organism>
<dbReference type="Proteomes" id="UP000034803">
    <property type="component" value="Unassembled WGS sequence"/>
</dbReference>
<keyword evidence="1" id="KW-1133">Transmembrane helix</keyword>
<accession>A0A0F9YK14</accession>
<comment type="caution">
    <text evidence="2">The sequence shown here is derived from an EMBL/GenBank/DDBJ whole genome shotgun (WGS) entry which is preliminary data.</text>
</comment>
<proteinExistence type="predicted"/>
<dbReference type="AlphaFoldDB" id="A0A0F9YK14"/>
<feature type="transmembrane region" description="Helical" evidence="1">
    <location>
        <begin position="50"/>
        <end position="68"/>
    </location>
</feature>
<evidence type="ECO:0000256" key="1">
    <source>
        <dbReference type="SAM" id="Phobius"/>
    </source>
</evidence>
<evidence type="ECO:0000313" key="3">
    <source>
        <dbReference type="Proteomes" id="UP000034803"/>
    </source>
</evidence>
<feature type="transmembrane region" description="Helical" evidence="1">
    <location>
        <begin position="122"/>
        <end position="139"/>
    </location>
</feature>
<feature type="transmembrane region" description="Helical" evidence="1">
    <location>
        <begin position="159"/>
        <end position="179"/>
    </location>
</feature>
<reference evidence="2 3" key="1">
    <citation type="journal article" date="2015" name="Nature">
        <title>rRNA introns, odd ribosomes, and small enigmatic genomes across a large radiation of phyla.</title>
        <authorList>
            <person name="Brown C.T."/>
            <person name="Hug L.A."/>
            <person name="Thomas B.C."/>
            <person name="Sharon I."/>
            <person name="Castelle C.J."/>
            <person name="Singh A."/>
            <person name="Wilkins M.J."/>
            <person name="Williams K.H."/>
            <person name="Banfield J.F."/>
        </authorList>
    </citation>
    <scope>NUCLEOTIDE SEQUENCE [LARGE SCALE GENOMIC DNA]</scope>
</reference>
<keyword evidence="1" id="KW-0472">Membrane</keyword>
<keyword evidence="1" id="KW-0812">Transmembrane</keyword>
<sequence>MKKISKVLSLLMVPGIYLLMPKPALAVCPVCTIAVAGGLGLSRYFGIDDSISGIWVGGLMVSLTLWTVDWLSKKNFSFLKKLDKKIITYLSFLLWTLLTYPPLYWTNIIGHPFNTILGIDKLVFGSLIGIPAFLIGVYFDKKIRKIKGKQLFQFQRVIFPVTVLIIFSLVLYFWGGYLYKL</sequence>
<feature type="transmembrane region" description="Helical" evidence="1">
    <location>
        <begin position="89"/>
        <end position="110"/>
    </location>
</feature>
<gene>
    <name evidence="2" type="ORF">UR21_C0007G0020</name>
</gene>
<evidence type="ECO:0000313" key="2">
    <source>
        <dbReference type="EMBL" id="KKP31603.1"/>
    </source>
</evidence>
<name>A0A0F9YK14_9BACT</name>
<protein>
    <submittedName>
        <fullName evidence="2">Uncharacterized protein</fullName>
    </submittedName>
</protein>
<dbReference type="EMBL" id="LBOI01000007">
    <property type="protein sequence ID" value="KKP31603.1"/>
    <property type="molecule type" value="Genomic_DNA"/>
</dbReference>